<sequence>MPAHDRVWDADDMERAGNVLSRLCEERGYYLLPKYDSERSAMIFKRITDPENTACFTDDSLSFEKRFQNLRKFLNGRVKISRLYESALKTKDTHKIEYVEDMGSEMRFLPQLFDLLEDFMDSLNENDPAMRSWCKRQKEMENYAIKELVVHLIDELAEPEQFHKAEFQRLVGYMHETMPKYFKRLPKEHREFLIGRLERLQKSPNTKMLQPGLDELMAKVKGPVRKPAPK</sequence>
<dbReference type="AlphaFoldDB" id="A0A225DLR4"/>
<accession>A0A225DLR4</accession>
<reference evidence="2" key="1">
    <citation type="submission" date="2017-06" db="EMBL/GenBank/DDBJ databases">
        <title>Genome analysis of Fimbriiglobus ruber SP5, the first member of the order Planctomycetales with confirmed chitinolytic capability.</title>
        <authorList>
            <person name="Ravin N.V."/>
            <person name="Rakitin A.L."/>
            <person name="Ivanova A.A."/>
            <person name="Beletsky A.V."/>
            <person name="Kulichevskaya I.S."/>
            <person name="Mardanov A.V."/>
            <person name="Dedysh S.N."/>
        </authorList>
    </citation>
    <scope>NUCLEOTIDE SEQUENCE [LARGE SCALE GENOMIC DNA]</scope>
    <source>
        <strain evidence="2">SP5</strain>
    </source>
</reference>
<dbReference type="EMBL" id="NIDE01000005">
    <property type="protein sequence ID" value="OWK42361.1"/>
    <property type="molecule type" value="Genomic_DNA"/>
</dbReference>
<dbReference type="Proteomes" id="UP000214646">
    <property type="component" value="Unassembled WGS sequence"/>
</dbReference>
<evidence type="ECO:0000313" key="2">
    <source>
        <dbReference type="Proteomes" id="UP000214646"/>
    </source>
</evidence>
<organism evidence="1 2">
    <name type="scientific">Fimbriiglobus ruber</name>
    <dbReference type="NCBI Taxonomy" id="1908690"/>
    <lineage>
        <taxon>Bacteria</taxon>
        <taxon>Pseudomonadati</taxon>
        <taxon>Planctomycetota</taxon>
        <taxon>Planctomycetia</taxon>
        <taxon>Gemmatales</taxon>
        <taxon>Gemmataceae</taxon>
        <taxon>Fimbriiglobus</taxon>
    </lineage>
</organism>
<gene>
    <name evidence="1" type="ORF">FRUB_04439</name>
</gene>
<name>A0A225DLR4_9BACT</name>
<proteinExistence type="predicted"/>
<comment type="caution">
    <text evidence="1">The sequence shown here is derived from an EMBL/GenBank/DDBJ whole genome shotgun (WGS) entry which is preliminary data.</text>
</comment>
<protein>
    <submittedName>
        <fullName evidence="1">Uncharacterized protein</fullName>
    </submittedName>
</protein>
<keyword evidence="2" id="KW-1185">Reference proteome</keyword>
<evidence type="ECO:0000313" key="1">
    <source>
        <dbReference type="EMBL" id="OWK42361.1"/>
    </source>
</evidence>